<dbReference type="SUPFAM" id="SSF103473">
    <property type="entry name" value="MFS general substrate transporter"/>
    <property type="match status" value="1"/>
</dbReference>
<feature type="transmembrane region" description="Helical" evidence="6">
    <location>
        <begin position="350"/>
        <end position="371"/>
    </location>
</feature>
<comment type="caution">
    <text evidence="8">The sequence shown here is derived from an EMBL/GenBank/DDBJ whole genome shotgun (WGS) entry which is preliminary data.</text>
</comment>
<evidence type="ECO:0000256" key="3">
    <source>
        <dbReference type="ARBA" id="ARBA00022692"/>
    </source>
</evidence>
<sequence length="413" mass="43429">MKEKKFTYHWVIVLACFLMMAASIGIVINCFNVFTVELMAEFGWDAGDVQLIGTIVSLAALIGGAVVGKVMARFTMRRAIPVYAVVTAAGFFLYRFCHSLPAFYVVSLVVGLGMSGVSLIPCGALINNWFSEKKGTATGIAFTGSVAGGMILVQVTQAVVDSSGWRMGYTVLGVISAVVLIPTALFLVRESPRDKGLLPLGVKPGDSAAAAPLTGISAGRFLKTGSFWLLALSMFIIGFINMGMQNNFSIYMQDELGHSESFSTNIFTLVMGIQIVGKVLLGAVYDKKGVKFGTAYCTLLFLLAAGCSLASGNTAAAVAFGALFGLVCSMTTVSPPYLTMLVAGRRNYSVIYGLLSLFYGVGVAVGPVVAAKVFDSGGSYAPAWIAFMVLSLVMAAATVAGVRRSAEYSTASN</sequence>
<evidence type="ECO:0000256" key="1">
    <source>
        <dbReference type="ARBA" id="ARBA00004651"/>
    </source>
</evidence>
<dbReference type="InterPro" id="IPR011701">
    <property type="entry name" value="MFS"/>
</dbReference>
<name>A0A9D1G723_9FIRM</name>
<feature type="domain" description="Major facilitator superfamily (MFS) profile" evidence="7">
    <location>
        <begin position="9"/>
        <end position="409"/>
    </location>
</feature>
<keyword evidence="4 6" id="KW-1133">Transmembrane helix</keyword>
<dbReference type="Proteomes" id="UP000886876">
    <property type="component" value="Unassembled WGS sequence"/>
</dbReference>
<dbReference type="PROSITE" id="PS50850">
    <property type="entry name" value="MFS"/>
    <property type="match status" value="1"/>
</dbReference>
<feature type="transmembrane region" description="Helical" evidence="6">
    <location>
        <begin position="383"/>
        <end position="402"/>
    </location>
</feature>
<dbReference type="InterPro" id="IPR020846">
    <property type="entry name" value="MFS_dom"/>
</dbReference>
<dbReference type="InterPro" id="IPR050327">
    <property type="entry name" value="Proton-linked_MCT"/>
</dbReference>
<dbReference type="Gene3D" id="1.20.1250.20">
    <property type="entry name" value="MFS general substrate transporter like domains"/>
    <property type="match status" value="2"/>
</dbReference>
<dbReference type="Pfam" id="PF07690">
    <property type="entry name" value="MFS_1"/>
    <property type="match status" value="1"/>
</dbReference>
<feature type="transmembrane region" description="Helical" evidence="6">
    <location>
        <begin position="317"/>
        <end position="338"/>
    </location>
</feature>
<dbReference type="AlphaFoldDB" id="A0A9D1G723"/>
<dbReference type="PANTHER" id="PTHR11360:SF284">
    <property type="entry name" value="EG:103B4.3 PROTEIN-RELATED"/>
    <property type="match status" value="1"/>
</dbReference>
<keyword evidence="5 6" id="KW-0472">Membrane</keyword>
<feature type="transmembrane region" description="Helical" evidence="6">
    <location>
        <begin position="138"/>
        <end position="155"/>
    </location>
</feature>
<feature type="transmembrane region" description="Helical" evidence="6">
    <location>
        <begin position="167"/>
        <end position="188"/>
    </location>
</feature>
<organism evidence="8 9">
    <name type="scientific">Candidatus Scatomorpha pullistercoris</name>
    <dbReference type="NCBI Taxonomy" id="2840929"/>
    <lineage>
        <taxon>Bacteria</taxon>
        <taxon>Bacillati</taxon>
        <taxon>Bacillota</taxon>
        <taxon>Clostridia</taxon>
        <taxon>Eubacteriales</taxon>
        <taxon>Candidatus Scatomorpha</taxon>
    </lineage>
</organism>
<dbReference type="EMBL" id="DVJS01000273">
    <property type="protein sequence ID" value="HIS98538.1"/>
    <property type="molecule type" value="Genomic_DNA"/>
</dbReference>
<accession>A0A9D1G723</accession>
<dbReference type="InterPro" id="IPR036259">
    <property type="entry name" value="MFS_trans_sf"/>
</dbReference>
<protein>
    <submittedName>
        <fullName evidence="8">MFS transporter</fullName>
    </submittedName>
</protein>
<dbReference type="PANTHER" id="PTHR11360">
    <property type="entry name" value="MONOCARBOXYLATE TRANSPORTER"/>
    <property type="match status" value="1"/>
</dbReference>
<evidence type="ECO:0000256" key="2">
    <source>
        <dbReference type="ARBA" id="ARBA00022448"/>
    </source>
</evidence>
<dbReference type="GO" id="GO:0005886">
    <property type="term" value="C:plasma membrane"/>
    <property type="evidence" value="ECO:0007669"/>
    <property type="project" value="UniProtKB-SubCell"/>
</dbReference>
<feature type="transmembrane region" description="Helical" evidence="6">
    <location>
        <begin position="102"/>
        <end position="126"/>
    </location>
</feature>
<dbReference type="PROSITE" id="PS51257">
    <property type="entry name" value="PROKAR_LIPOPROTEIN"/>
    <property type="match status" value="1"/>
</dbReference>
<feature type="transmembrane region" description="Helical" evidence="6">
    <location>
        <begin position="7"/>
        <end position="29"/>
    </location>
</feature>
<keyword evidence="3 6" id="KW-0812">Transmembrane</keyword>
<proteinExistence type="predicted"/>
<evidence type="ECO:0000313" key="8">
    <source>
        <dbReference type="EMBL" id="HIS98538.1"/>
    </source>
</evidence>
<feature type="transmembrane region" description="Helical" evidence="6">
    <location>
        <begin position="79"/>
        <end position="96"/>
    </location>
</feature>
<evidence type="ECO:0000256" key="5">
    <source>
        <dbReference type="ARBA" id="ARBA00023136"/>
    </source>
</evidence>
<evidence type="ECO:0000256" key="4">
    <source>
        <dbReference type="ARBA" id="ARBA00022989"/>
    </source>
</evidence>
<feature type="transmembrane region" description="Helical" evidence="6">
    <location>
        <begin position="292"/>
        <end position="311"/>
    </location>
</feature>
<gene>
    <name evidence="8" type="ORF">IAD42_11235</name>
</gene>
<comment type="subcellular location">
    <subcellularLocation>
        <location evidence="1">Cell membrane</location>
        <topology evidence="1">Multi-pass membrane protein</topology>
    </subcellularLocation>
</comment>
<dbReference type="GO" id="GO:0022857">
    <property type="term" value="F:transmembrane transporter activity"/>
    <property type="evidence" value="ECO:0007669"/>
    <property type="project" value="InterPro"/>
</dbReference>
<evidence type="ECO:0000259" key="7">
    <source>
        <dbReference type="PROSITE" id="PS50850"/>
    </source>
</evidence>
<reference evidence="8" key="1">
    <citation type="submission" date="2020-10" db="EMBL/GenBank/DDBJ databases">
        <authorList>
            <person name="Gilroy R."/>
        </authorList>
    </citation>
    <scope>NUCLEOTIDE SEQUENCE</scope>
    <source>
        <strain evidence="8">ChiHecec3B27-6122</strain>
    </source>
</reference>
<evidence type="ECO:0000313" key="9">
    <source>
        <dbReference type="Proteomes" id="UP000886876"/>
    </source>
</evidence>
<feature type="transmembrane region" description="Helical" evidence="6">
    <location>
        <begin position="227"/>
        <end position="244"/>
    </location>
</feature>
<feature type="transmembrane region" description="Helical" evidence="6">
    <location>
        <begin position="264"/>
        <end position="285"/>
    </location>
</feature>
<reference evidence="8" key="2">
    <citation type="journal article" date="2021" name="PeerJ">
        <title>Extensive microbial diversity within the chicken gut microbiome revealed by metagenomics and culture.</title>
        <authorList>
            <person name="Gilroy R."/>
            <person name="Ravi A."/>
            <person name="Getino M."/>
            <person name="Pursley I."/>
            <person name="Horton D.L."/>
            <person name="Alikhan N.F."/>
            <person name="Baker D."/>
            <person name="Gharbi K."/>
            <person name="Hall N."/>
            <person name="Watson M."/>
            <person name="Adriaenssens E.M."/>
            <person name="Foster-Nyarko E."/>
            <person name="Jarju S."/>
            <person name="Secka A."/>
            <person name="Antonio M."/>
            <person name="Oren A."/>
            <person name="Chaudhuri R.R."/>
            <person name="La Ragione R."/>
            <person name="Hildebrand F."/>
            <person name="Pallen M.J."/>
        </authorList>
    </citation>
    <scope>NUCLEOTIDE SEQUENCE</scope>
    <source>
        <strain evidence="8">ChiHecec3B27-6122</strain>
    </source>
</reference>
<feature type="transmembrane region" description="Helical" evidence="6">
    <location>
        <begin position="49"/>
        <end position="67"/>
    </location>
</feature>
<keyword evidence="2" id="KW-0813">Transport</keyword>
<evidence type="ECO:0000256" key="6">
    <source>
        <dbReference type="SAM" id="Phobius"/>
    </source>
</evidence>